<dbReference type="Proteomes" id="UP001326715">
    <property type="component" value="Chromosome"/>
</dbReference>
<dbReference type="EMBL" id="CP140154">
    <property type="protein sequence ID" value="WQG89822.1"/>
    <property type="molecule type" value="Genomic_DNA"/>
</dbReference>
<dbReference type="Proteomes" id="UP000183788">
    <property type="component" value="Unassembled WGS sequence"/>
</dbReference>
<sequence length="176" mass="20279">MDELFKGIADPLRREVLELLRKAPLNINQINDHFDHISRQAVSKHLQVLEDTGWIRIYQAGRERYGYLNRAAFFAFKEWVDGYLQWGAHSIDNDHGVFLDDTDYKKGMPLTQPVMLQALLSKDKSFDGVFYTAVKTTGIFCKPSCSANPRPDNVIFYDNKEDAVKNGYRACKRCKP</sequence>
<dbReference type="Gene3D" id="3.40.10.10">
    <property type="entry name" value="DNA Methylphosphotriester Repair Domain"/>
    <property type="match status" value="1"/>
</dbReference>
<dbReference type="SUPFAM" id="SSF46785">
    <property type="entry name" value="Winged helix' DNA-binding domain"/>
    <property type="match status" value="1"/>
</dbReference>
<dbReference type="InterPro" id="IPR035451">
    <property type="entry name" value="Ada-like_dom_sf"/>
</dbReference>
<reference evidence="3 5" key="1">
    <citation type="submission" date="2016-11" db="EMBL/GenBank/DDBJ databases">
        <authorList>
            <person name="Jaros S."/>
            <person name="Januszkiewicz K."/>
            <person name="Wedrychowicz H."/>
        </authorList>
    </citation>
    <scope>NUCLEOTIDE SEQUENCE [LARGE SCALE GENOMIC DNA]</scope>
    <source>
        <strain evidence="3 5">DSM 784</strain>
    </source>
</reference>
<keyword evidence="6" id="KW-1185">Reference proteome</keyword>
<dbReference type="SMART" id="SM00418">
    <property type="entry name" value="HTH_ARSR"/>
    <property type="match status" value="1"/>
</dbReference>
<dbReference type="InterPro" id="IPR036388">
    <property type="entry name" value="WH-like_DNA-bd_sf"/>
</dbReference>
<dbReference type="EMBL" id="FPIZ01000001">
    <property type="protein sequence ID" value="SFW19487.1"/>
    <property type="molecule type" value="Genomic_DNA"/>
</dbReference>
<evidence type="ECO:0000313" key="3">
    <source>
        <dbReference type="EMBL" id="SFW19487.1"/>
    </source>
</evidence>
<dbReference type="OrthoDB" id="9783680at2"/>
<dbReference type="Pfam" id="PF02805">
    <property type="entry name" value="Ada_Zn_binding"/>
    <property type="match status" value="1"/>
</dbReference>
<evidence type="ECO:0000313" key="5">
    <source>
        <dbReference type="Proteomes" id="UP000183788"/>
    </source>
</evidence>
<evidence type="ECO:0000313" key="6">
    <source>
        <dbReference type="Proteomes" id="UP001326715"/>
    </source>
</evidence>
<evidence type="ECO:0000259" key="2">
    <source>
        <dbReference type="PROSITE" id="PS50987"/>
    </source>
</evidence>
<dbReference type="PROSITE" id="PS50987">
    <property type="entry name" value="HTH_ARSR_2"/>
    <property type="match status" value="1"/>
</dbReference>
<dbReference type="GO" id="GO:0003677">
    <property type="term" value="F:DNA binding"/>
    <property type="evidence" value="ECO:0007669"/>
    <property type="project" value="InterPro"/>
</dbReference>
<dbReference type="GO" id="GO:0003700">
    <property type="term" value="F:DNA-binding transcription factor activity"/>
    <property type="evidence" value="ECO:0007669"/>
    <property type="project" value="InterPro"/>
</dbReference>
<name>A0A1K1M8Q7_9BACT</name>
<dbReference type="InterPro" id="IPR036390">
    <property type="entry name" value="WH_DNA-bd_sf"/>
</dbReference>
<dbReference type="AlphaFoldDB" id="A0A1K1M8Q7"/>
<dbReference type="PRINTS" id="PR00778">
    <property type="entry name" value="HTHARSR"/>
</dbReference>
<evidence type="ECO:0000313" key="4">
    <source>
        <dbReference type="EMBL" id="WQG89822.1"/>
    </source>
</evidence>
<dbReference type="InterPro" id="IPR001845">
    <property type="entry name" value="HTH_ArsR_DNA-bd_dom"/>
</dbReference>
<evidence type="ECO:0000256" key="1">
    <source>
        <dbReference type="ARBA" id="ARBA00023159"/>
    </source>
</evidence>
<dbReference type="STRING" id="1004.SAMN05661012_00531"/>
<dbReference type="GO" id="GO:0008168">
    <property type="term" value="F:methyltransferase activity"/>
    <property type="evidence" value="ECO:0007669"/>
    <property type="project" value="InterPro"/>
</dbReference>
<dbReference type="Gene3D" id="1.10.10.10">
    <property type="entry name" value="Winged helix-like DNA-binding domain superfamily/Winged helix DNA-binding domain"/>
    <property type="match status" value="1"/>
</dbReference>
<feature type="domain" description="HTH arsR-type" evidence="2">
    <location>
        <begin position="1"/>
        <end position="95"/>
    </location>
</feature>
<protein>
    <submittedName>
        <fullName evidence="4">Ada metal-binding domain-containing protein</fullName>
    </submittedName>
    <submittedName>
        <fullName evidence="3">Helix-turn-helix domain-containing protein</fullName>
    </submittedName>
</protein>
<dbReference type="CDD" id="cd00090">
    <property type="entry name" value="HTH_ARSR"/>
    <property type="match status" value="1"/>
</dbReference>
<reference evidence="4 6" key="2">
    <citation type="submission" date="2023-11" db="EMBL/GenBank/DDBJ databases">
        <title>MicrobeMod: A computational toolkit for identifying prokaryotic methylation and restriction-modification with nanopore sequencing.</title>
        <authorList>
            <person name="Crits-Christoph A."/>
            <person name="Kang S.C."/>
            <person name="Lee H."/>
            <person name="Ostrov N."/>
        </authorList>
    </citation>
    <scope>NUCLEOTIDE SEQUENCE [LARGE SCALE GENOMIC DNA]</scope>
    <source>
        <strain evidence="4 6">ATCC 23090</strain>
    </source>
</reference>
<proteinExistence type="predicted"/>
<dbReference type="GO" id="GO:0006281">
    <property type="term" value="P:DNA repair"/>
    <property type="evidence" value="ECO:0007669"/>
    <property type="project" value="InterPro"/>
</dbReference>
<dbReference type="SUPFAM" id="SSF57884">
    <property type="entry name" value="Ada DNA repair protein, N-terminal domain (N-Ada 10)"/>
    <property type="match status" value="1"/>
</dbReference>
<dbReference type="InterPro" id="IPR004026">
    <property type="entry name" value="Ada_DNA_repair_Zn-bd"/>
</dbReference>
<gene>
    <name evidence="3" type="ORF">SAMN05661012_00531</name>
    <name evidence="4" type="ORF">SR876_33355</name>
</gene>
<dbReference type="PANTHER" id="PTHR38600">
    <property type="entry name" value="TRANSCRIPTIONAL REGULATORY PROTEIN"/>
    <property type="match status" value="1"/>
</dbReference>
<dbReference type="Pfam" id="PF12840">
    <property type="entry name" value="HTH_20"/>
    <property type="match status" value="1"/>
</dbReference>
<dbReference type="RefSeq" id="WP_072357044.1">
    <property type="nucleotide sequence ID" value="NZ_CBHWAX010000028.1"/>
</dbReference>
<dbReference type="InterPro" id="IPR011991">
    <property type="entry name" value="ArsR-like_HTH"/>
</dbReference>
<accession>A0A1K1M8Q7</accession>
<organism evidence="3 5">
    <name type="scientific">Chitinophaga sancti</name>
    <dbReference type="NCBI Taxonomy" id="1004"/>
    <lineage>
        <taxon>Bacteria</taxon>
        <taxon>Pseudomonadati</taxon>
        <taxon>Bacteroidota</taxon>
        <taxon>Chitinophagia</taxon>
        <taxon>Chitinophagales</taxon>
        <taxon>Chitinophagaceae</taxon>
        <taxon>Chitinophaga</taxon>
    </lineage>
</organism>
<dbReference type="PANTHER" id="PTHR38600:SF1">
    <property type="entry name" value="TRANSCRIPTIONAL REGULATORY PROTEIN"/>
    <property type="match status" value="1"/>
</dbReference>
<dbReference type="GO" id="GO:0008270">
    <property type="term" value="F:zinc ion binding"/>
    <property type="evidence" value="ECO:0007669"/>
    <property type="project" value="InterPro"/>
</dbReference>
<keyword evidence="1" id="KW-0010">Activator</keyword>